<keyword evidence="5" id="KW-1185">Reference proteome</keyword>
<organism evidence="4 5">
    <name type="scientific">Euplotes crassus</name>
    <dbReference type="NCBI Taxonomy" id="5936"/>
    <lineage>
        <taxon>Eukaryota</taxon>
        <taxon>Sar</taxon>
        <taxon>Alveolata</taxon>
        <taxon>Ciliophora</taxon>
        <taxon>Intramacronucleata</taxon>
        <taxon>Spirotrichea</taxon>
        <taxon>Hypotrichia</taxon>
        <taxon>Euplotida</taxon>
        <taxon>Euplotidae</taxon>
        <taxon>Moneuplotes</taxon>
    </lineage>
</organism>
<dbReference type="Gene3D" id="2.60.40.10">
    <property type="entry name" value="Immunoglobulins"/>
    <property type="match status" value="1"/>
</dbReference>
<feature type="repeat" description="RCC1" evidence="1">
    <location>
        <begin position="724"/>
        <end position="775"/>
    </location>
</feature>
<name>A0AAD1Y4W0_EUPCR</name>
<evidence type="ECO:0000259" key="3">
    <source>
        <dbReference type="PROSITE" id="PS50853"/>
    </source>
</evidence>
<feature type="domain" description="Fibronectin type-III" evidence="3">
    <location>
        <begin position="293"/>
        <end position="392"/>
    </location>
</feature>
<dbReference type="InterPro" id="IPR036116">
    <property type="entry name" value="FN3_sf"/>
</dbReference>
<feature type="region of interest" description="Disordered" evidence="2">
    <location>
        <begin position="247"/>
        <end position="279"/>
    </location>
</feature>
<dbReference type="CDD" id="cd00063">
    <property type="entry name" value="FN3"/>
    <property type="match status" value="1"/>
</dbReference>
<dbReference type="Pfam" id="PF00415">
    <property type="entry name" value="RCC1"/>
    <property type="match status" value="3"/>
</dbReference>
<reference evidence="4" key="1">
    <citation type="submission" date="2023-07" db="EMBL/GenBank/DDBJ databases">
        <authorList>
            <consortium name="AG Swart"/>
            <person name="Singh M."/>
            <person name="Singh A."/>
            <person name="Seah K."/>
            <person name="Emmerich C."/>
        </authorList>
    </citation>
    <scope>NUCLEOTIDE SEQUENCE</scope>
    <source>
        <strain evidence="4">DP1</strain>
    </source>
</reference>
<feature type="repeat" description="RCC1" evidence="1">
    <location>
        <begin position="650"/>
        <end position="709"/>
    </location>
</feature>
<dbReference type="InterPro" id="IPR000408">
    <property type="entry name" value="Reg_chr_condens"/>
</dbReference>
<dbReference type="PROSITE" id="PS00626">
    <property type="entry name" value="RCC1_2"/>
    <property type="match status" value="1"/>
</dbReference>
<evidence type="ECO:0000256" key="1">
    <source>
        <dbReference type="PROSITE-ProRule" id="PRU00235"/>
    </source>
</evidence>
<feature type="compositionally biased region" description="Acidic residues" evidence="2">
    <location>
        <begin position="254"/>
        <end position="269"/>
    </location>
</feature>
<dbReference type="PROSITE" id="PS50853">
    <property type="entry name" value="FN3"/>
    <property type="match status" value="1"/>
</dbReference>
<protein>
    <recommendedName>
        <fullName evidence="3">Fibronectin type-III domain-containing protein</fullName>
    </recommendedName>
</protein>
<dbReference type="SUPFAM" id="SSF49265">
    <property type="entry name" value="Fibronectin type III"/>
    <property type="match status" value="1"/>
</dbReference>
<dbReference type="Proteomes" id="UP001295684">
    <property type="component" value="Unassembled WGS sequence"/>
</dbReference>
<evidence type="ECO:0000313" key="5">
    <source>
        <dbReference type="Proteomes" id="UP001295684"/>
    </source>
</evidence>
<proteinExistence type="predicted"/>
<dbReference type="PROSITE" id="PS50012">
    <property type="entry name" value="RCC1_3"/>
    <property type="match status" value="4"/>
</dbReference>
<sequence>MEVEKPQENPELQDEKKVKIQVEMLPSKQKKEIYGAPVKKDYLPDILFKEELIPEERLFVNVYMAHFLLKYKDGATSTAIELPVGIPHPTRVIIQHISDRLGLGSIVRGGRKGCTKRLIIAPMIMDKDRFEKAKQTRDSVIEHAVKNYKYKLYDPPEVAIREECYKNTDEQVAKFKDGKNYEDVWNEITETKCAEMKQEFSLDVEKDKALPKDGKDWSLSTEDFKIYISSENKEAVNRDALGDIQAQSNSENHQDEEMEPEESSEDGQSEETGTNNIKQIGIENLTLETFKARPDQIVDIYATKVTEQSAEISWEVPDCNNSEITEYLVKTMEISEDTTEIIFQSMQRTTTPSAVIEDLIPNTWYIVDVRATNEFGTCLKASRILPIKTLIKEKGSLYVWGNQSNAELCLDKSDVNNSLFNKEKHIAMGPLKVNAFKDFVTDIASSDSTTLATISAESNMNLTQAGVTFEIGEEDPTIVYSSGESEKQMFALPFIQNLKSRRGISEQAVKVECGMNFGVALSTTGKVYSWGCSNFGQLGQENNPEKDPQALSEISAVRRPLVIKELEWEDDFVIDIAVGFTHCIALTYRKKIFMWGQVCCFPFNKISDPAPDLYSSSAMYPREIRSVLSDYNPIRVFAGTLFSGILTVDGKLLTFGFGNSGQLGHLDKSDGEDKEFGFLYIPKRVDFFDDYFIEDVSFGGSHILAIARKKIMINEEDFKIEGPREVFAWGSNSKGQCASVKDKYISLPKKIEAFAGQDVLQVAAGIDHSLFLVQRDENNTAVYSCGNAEDGACGVSKSLSGKFSTPQLITMLDKKRKLADSEGFAEVIKLKAGSKTSFAIIGTD</sequence>
<dbReference type="Gene3D" id="2.130.10.30">
    <property type="entry name" value="Regulator of chromosome condensation 1/beta-lactamase-inhibitor protein II"/>
    <property type="match status" value="1"/>
</dbReference>
<dbReference type="PANTHER" id="PTHR45982:SF1">
    <property type="entry name" value="REGULATOR OF CHROMOSOME CONDENSATION"/>
    <property type="match status" value="1"/>
</dbReference>
<comment type="caution">
    <text evidence="4">The sequence shown here is derived from an EMBL/GenBank/DDBJ whole genome shotgun (WGS) entry which is preliminary data.</text>
</comment>
<feature type="repeat" description="RCC1" evidence="1">
    <location>
        <begin position="525"/>
        <end position="589"/>
    </location>
</feature>
<feature type="repeat" description="RCC1" evidence="1">
    <location>
        <begin position="395"/>
        <end position="456"/>
    </location>
</feature>
<dbReference type="SUPFAM" id="SSF50985">
    <property type="entry name" value="RCC1/BLIP-II"/>
    <property type="match status" value="2"/>
</dbReference>
<gene>
    <name evidence="4" type="ORF">ECRASSUSDP1_LOCUS25835</name>
</gene>
<evidence type="ECO:0000313" key="4">
    <source>
        <dbReference type="EMBL" id="CAI2384310.1"/>
    </source>
</evidence>
<dbReference type="EMBL" id="CAMPGE010026635">
    <property type="protein sequence ID" value="CAI2384310.1"/>
    <property type="molecule type" value="Genomic_DNA"/>
</dbReference>
<accession>A0AAD1Y4W0</accession>
<dbReference type="InterPro" id="IPR013783">
    <property type="entry name" value="Ig-like_fold"/>
</dbReference>
<dbReference type="PANTHER" id="PTHR45982">
    <property type="entry name" value="REGULATOR OF CHROMOSOME CONDENSATION"/>
    <property type="match status" value="1"/>
</dbReference>
<dbReference type="AlphaFoldDB" id="A0AAD1Y4W0"/>
<dbReference type="InterPro" id="IPR003961">
    <property type="entry name" value="FN3_dom"/>
</dbReference>
<dbReference type="SMART" id="SM00060">
    <property type="entry name" value="FN3"/>
    <property type="match status" value="1"/>
</dbReference>
<dbReference type="Pfam" id="PF00041">
    <property type="entry name" value="fn3"/>
    <property type="match status" value="1"/>
</dbReference>
<dbReference type="PRINTS" id="PR00633">
    <property type="entry name" value="RCCNDNSATION"/>
</dbReference>
<evidence type="ECO:0000256" key="2">
    <source>
        <dbReference type="SAM" id="MobiDB-lite"/>
    </source>
</evidence>
<dbReference type="InterPro" id="IPR051553">
    <property type="entry name" value="Ran_GTPase-activating"/>
</dbReference>
<dbReference type="InterPro" id="IPR009091">
    <property type="entry name" value="RCC1/BLIP-II"/>
</dbReference>